<keyword evidence="2" id="KW-1185">Reference proteome</keyword>
<proteinExistence type="predicted"/>
<reference evidence="1" key="1">
    <citation type="submission" date="2024-05" db="EMBL/GenBank/DDBJ databases">
        <title>Isolation and characterization of Sporomusa carbonis sp. nov., a carboxydotrophic hydrogenogen in the genus of Sporomusa isolated from a charcoal burning pile.</title>
        <authorList>
            <person name="Boeer T."/>
            <person name="Rosenbaum F."/>
            <person name="Eysell L."/>
            <person name="Mueller V."/>
            <person name="Daniel R."/>
            <person name="Poehlein A."/>
        </authorList>
    </citation>
    <scope>NUCLEOTIDE SEQUENCE [LARGE SCALE GENOMIC DNA]</scope>
    <source>
        <strain evidence="1">DSM 10669</strain>
    </source>
</reference>
<name>A0ABZ3IFL8_9FIRM</name>
<sequence>MSKKVVVLFASPRKGGNSDLLCDQFMLGVKETGI</sequence>
<dbReference type="InterPro" id="IPR029039">
    <property type="entry name" value="Flavoprotein-like_sf"/>
</dbReference>
<evidence type="ECO:0000313" key="1">
    <source>
        <dbReference type="EMBL" id="XFO64479.1"/>
    </source>
</evidence>
<accession>A0ABZ3IFL8</accession>
<gene>
    <name evidence="1" type="ORF">SPSIL_005810</name>
</gene>
<dbReference type="EMBL" id="CP155573">
    <property type="protein sequence ID" value="XFO64479.1"/>
    <property type="molecule type" value="Genomic_DNA"/>
</dbReference>
<evidence type="ECO:0008006" key="3">
    <source>
        <dbReference type="Google" id="ProtNLM"/>
    </source>
</evidence>
<dbReference type="Proteomes" id="UP000216752">
    <property type="component" value="Chromosome"/>
</dbReference>
<organism evidence="1 2">
    <name type="scientific">Sporomusa silvacetica DSM 10669</name>
    <dbReference type="NCBI Taxonomy" id="1123289"/>
    <lineage>
        <taxon>Bacteria</taxon>
        <taxon>Bacillati</taxon>
        <taxon>Bacillota</taxon>
        <taxon>Negativicutes</taxon>
        <taxon>Selenomonadales</taxon>
        <taxon>Sporomusaceae</taxon>
        <taxon>Sporomusa</taxon>
    </lineage>
</organism>
<dbReference type="SUPFAM" id="SSF52218">
    <property type="entry name" value="Flavoproteins"/>
    <property type="match status" value="1"/>
</dbReference>
<protein>
    <recommendedName>
        <fullName evidence="3">NADPH-dependent FMN reductase</fullName>
    </recommendedName>
</protein>
<evidence type="ECO:0000313" key="2">
    <source>
        <dbReference type="Proteomes" id="UP000216752"/>
    </source>
</evidence>